<sequence>MSRIVAGPFNRVEGDLEITLQTASGKVQSAEVNSPLYRGFERILLGHKPMDALVYTPRICGICSVTQSVASARALADVMNLSMPVNGELCTNLVLANENITDLLTHFYLFFMPDFARDTYADKPWFNDIHSRFKATSGSAAAQMLPARADFLHLMGIMAGKWPHTLSLQPGGVAKAIEPKERMRLLAIVAGFKRFLENTLFGDSLATISQLQSEAELWQWCDEKDWQQSDFRRFLQVARVQELSTLGRGTDHFLSFGAYGLQGQTLWASGSYCQGDNKPLAISQIAEDHSHSWMTNTGSPHPPAQGITQPSLDNEAGYSWCKAPRLANQVVEVGPLARQVVDGHPLIRDLVARSGGNVLSRIVARLLEMALVVQQMELWIKQIDPKAPFCHHGEMPGEARGVGLVEAARGSLGHWLEVKNGKISNYQIIAPTSWNFSPRDNQEQPGALEQAVVGAPVAEGEKTPVSVQHIVRSFDPCMACTVH</sequence>
<feature type="binding site" evidence="7">
    <location>
        <position position="428"/>
    </location>
    <ligand>
        <name>Mg(2+)</name>
        <dbReference type="ChEBI" id="CHEBI:18420"/>
    </ligand>
</feature>
<organism evidence="9 10">
    <name type="scientific">Alteromonas lipolytica</name>
    <dbReference type="NCBI Taxonomy" id="1856405"/>
    <lineage>
        <taxon>Bacteria</taxon>
        <taxon>Pseudomonadati</taxon>
        <taxon>Pseudomonadota</taxon>
        <taxon>Gammaproteobacteria</taxon>
        <taxon>Alteromonadales</taxon>
        <taxon>Alteromonadaceae</taxon>
        <taxon>Alteromonas/Salinimonas group</taxon>
        <taxon>Alteromonas</taxon>
    </lineage>
</organism>
<feature type="binding site" evidence="7">
    <location>
        <position position="41"/>
    </location>
    <ligand>
        <name>Mg(2+)</name>
        <dbReference type="ChEBI" id="CHEBI:18420"/>
    </ligand>
</feature>
<feature type="binding site" evidence="7">
    <location>
        <position position="483"/>
    </location>
    <ligand>
        <name>Mg(2+)</name>
        <dbReference type="ChEBI" id="CHEBI:18420"/>
    </ligand>
</feature>
<protein>
    <submittedName>
        <fullName evidence="9">HupV protein</fullName>
    </submittedName>
</protein>
<keyword evidence="4 7" id="KW-0533">Nickel</keyword>
<feature type="binding site" evidence="7">
    <location>
        <position position="480"/>
    </location>
    <ligand>
        <name>Fe cation</name>
        <dbReference type="ChEBI" id="CHEBI:24875"/>
    </ligand>
</feature>
<dbReference type="EMBL" id="MJIC01000014">
    <property type="protein sequence ID" value="OFI34125.1"/>
    <property type="molecule type" value="Genomic_DNA"/>
</dbReference>
<feature type="binding site" evidence="7">
    <location>
        <position position="63"/>
    </location>
    <ligand>
        <name>Ni(2+)</name>
        <dbReference type="ChEBI" id="CHEBI:49786"/>
    </ligand>
</feature>
<name>A0A1E8FDW3_9ALTE</name>
<dbReference type="PROSITE" id="PS00507">
    <property type="entry name" value="NI_HGENASE_L_1"/>
    <property type="match status" value="1"/>
</dbReference>
<keyword evidence="6 8" id="KW-0560">Oxidoreductase</keyword>
<comment type="cofactor">
    <cofactor evidence="1 7">
        <name>Ni(2+)</name>
        <dbReference type="ChEBI" id="CHEBI:49786"/>
    </cofactor>
</comment>
<feature type="binding site" evidence="7">
    <location>
        <position position="63"/>
    </location>
    <ligand>
        <name>Fe cation</name>
        <dbReference type="ChEBI" id="CHEBI:24875"/>
    </ligand>
</feature>
<dbReference type="InterPro" id="IPR001501">
    <property type="entry name" value="Ni-dep_hyd_lsu"/>
</dbReference>
<dbReference type="GO" id="GO:0030313">
    <property type="term" value="C:cell envelope"/>
    <property type="evidence" value="ECO:0007669"/>
    <property type="project" value="UniProtKB-SubCell"/>
</dbReference>
<keyword evidence="7" id="KW-0408">Iron</keyword>
<dbReference type="Proteomes" id="UP000176037">
    <property type="component" value="Unassembled WGS sequence"/>
</dbReference>
<gene>
    <name evidence="9" type="ORF">BFC17_21510</name>
</gene>
<evidence type="ECO:0000256" key="1">
    <source>
        <dbReference type="ARBA" id="ARBA00001967"/>
    </source>
</evidence>
<evidence type="ECO:0000256" key="3">
    <source>
        <dbReference type="ARBA" id="ARBA00009292"/>
    </source>
</evidence>
<dbReference type="InterPro" id="IPR029014">
    <property type="entry name" value="NiFe-Hase_large"/>
</dbReference>
<evidence type="ECO:0000256" key="5">
    <source>
        <dbReference type="ARBA" id="ARBA00022723"/>
    </source>
</evidence>
<dbReference type="GO" id="GO:0008901">
    <property type="term" value="F:ferredoxin hydrogenase activity"/>
    <property type="evidence" value="ECO:0007669"/>
    <property type="project" value="InterPro"/>
</dbReference>
<dbReference type="Pfam" id="PF00374">
    <property type="entry name" value="NiFeSe_Hases"/>
    <property type="match status" value="2"/>
</dbReference>
<evidence type="ECO:0000313" key="9">
    <source>
        <dbReference type="EMBL" id="OFI34125.1"/>
    </source>
</evidence>
<accession>A0A1E8FDW3</accession>
<feature type="binding site" evidence="7">
    <location>
        <position position="477"/>
    </location>
    <ligand>
        <name>Ni(2+)</name>
        <dbReference type="ChEBI" id="CHEBI:49786"/>
    </ligand>
</feature>
<dbReference type="PANTHER" id="PTHR42958">
    <property type="entry name" value="HYDROGENASE-2 LARGE CHAIN"/>
    <property type="match status" value="1"/>
</dbReference>
<dbReference type="AlphaFoldDB" id="A0A1E8FDW3"/>
<comment type="caution">
    <text evidence="9">The sequence shown here is derived from an EMBL/GenBank/DDBJ whole genome shotgun (WGS) entry which is preliminary data.</text>
</comment>
<evidence type="ECO:0000256" key="6">
    <source>
        <dbReference type="ARBA" id="ARBA00023002"/>
    </source>
</evidence>
<keyword evidence="10" id="KW-1185">Reference proteome</keyword>
<dbReference type="GO" id="GO:0016151">
    <property type="term" value="F:nickel cation binding"/>
    <property type="evidence" value="ECO:0007669"/>
    <property type="project" value="InterPro"/>
</dbReference>
<dbReference type="Gene3D" id="1.10.645.10">
    <property type="entry name" value="Cytochrome-c3 Hydrogenase, chain B"/>
    <property type="match status" value="1"/>
</dbReference>
<feature type="binding site" evidence="7">
    <location>
        <position position="60"/>
    </location>
    <ligand>
        <name>Ni(2+)</name>
        <dbReference type="ChEBI" id="CHEBI:49786"/>
    </ligand>
</feature>
<proteinExistence type="inferred from homology"/>
<dbReference type="PROSITE" id="PS00508">
    <property type="entry name" value="NI_HGENASE_L_2"/>
    <property type="match status" value="1"/>
</dbReference>
<dbReference type="OrthoDB" id="9761717at2"/>
<evidence type="ECO:0000313" key="10">
    <source>
        <dbReference type="Proteomes" id="UP000176037"/>
    </source>
</evidence>
<dbReference type="SUPFAM" id="SSF56762">
    <property type="entry name" value="HydB/Nqo4-like"/>
    <property type="match status" value="1"/>
</dbReference>
<dbReference type="InterPro" id="IPR050867">
    <property type="entry name" value="NiFe/NiFeSe_hydrgnase_LSU"/>
</dbReference>
<dbReference type="RefSeq" id="WP_070177053.1">
    <property type="nucleotide sequence ID" value="NZ_BMJR01000003.1"/>
</dbReference>
<evidence type="ECO:0000256" key="2">
    <source>
        <dbReference type="ARBA" id="ARBA00004196"/>
    </source>
</evidence>
<dbReference type="STRING" id="1856405.BFC17_21510"/>
<dbReference type="PANTHER" id="PTHR42958:SF4">
    <property type="entry name" value="HYDROGENASE EXPRESSION_FORMATION PROTEIN HUPK"/>
    <property type="match status" value="1"/>
</dbReference>
<comment type="subcellular location">
    <subcellularLocation>
        <location evidence="2">Cell envelope</location>
    </subcellularLocation>
</comment>
<reference evidence="9 10" key="1">
    <citation type="submission" date="2016-09" db="EMBL/GenBank/DDBJ databases">
        <title>Alteromonas lipolytica, a new species isolated from sea water.</title>
        <authorList>
            <person name="Wu Y.-H."/>
            <person name="Cheng H."/>
            <person name="Xu X.-W."/>
        </authorList>
    </citation>
    <scope>NUCLEOTIDE SEQUENCE [LARGE SCALE GENOMIC DNA]</scope>
    <source>
        <strain evidence="9 10">JW12</strain>
    </source>
</reference>
<comment type="cofactor">
    <cofactor evidence="7">
        <name>Fe cation</name>
        <dbReference type="ChEBI" id="CHEBI:24875"/>
    </cofactor>
</comment>
<keyword evidence="5 7" id="KW-0479">Metal-binding</keyword>
<keyword evidence="7" id="KW-0460">Magnesium</keyword>
<evidence type="ECO:0000256" key="4">
    <source>
        <dbReference type="ARBA" id="ARBA00022596"/>
    </source>
</evidence>
<comment type="similarity">
    <text evidence="3 8">Belongs to the [NiFe]/[NiFeSe] hydrogenase large subunit family.</text>
</comment>
<dbReference type="InterPro" id="IPR018194">
    <property type="entry name" value="Ni-dep_hyd_lsu_Ni_BS"/>
</dbReference>
<evidence type="ECO:0000256" key="7">
    <source>
        <dbReference type="PIRSR" id="PIRSR601501-1"/>
    </source>
</evidence>
<evidence type="ECO:0000256" key="8">
    <source>
        <dbReference type="RuleBase" id="RU003896"/>
    </source>
</evidence>